<evidence type="ECO:0000259" key="1">
    <source>
        <dbReference type="Pfam" id="PF13439"/>
    </source>
</evidence>
<protein>
    <submittedName>
        <fullName evidence="2">Glycosyltransferase involved in cell wall bisynthesis</fullName>
    </submittedName>
</protein>
<dbReference type="EMBL" id="CAADFA010000186">
    <property type="protein sequence ID" value="VFJ56853.1"/>
    <property type="molecule type" value="Genomic_DNA"/>
</dbReference>
<dbReference type="Pfam" id="PF13692">
    <property type="entry name" value="Glyco_trans_1_4"/>
    <property type="match status" value="1"/>
</dbReference>
<accession>A0A450SS32</accession>
<dbReference type="AlphaFoldDB" id="A0A450SS32"/>
<evidence type="ECO:0000313" key="2">
    <source>
        <dbReference type="EMBL" id="VFJ56853.1"/>
    </source>
</evidence>
<dbReference type="InterPro" id="IPR028098">
    <property type="entry name" value="Glyco_trans_4-like_N"/>
</dbReference>
<name>A0A450SS32_9GAMM</name>
<dbReference type="CDD" id="cd03801">
    <property type="entry name" value="GT4_PimA-like"/>
    <property type="match status" value="1"/>
</dbReference>
<organism evidence="2">
    <name type="scientific">Candidatus Kentrum sp. FM</name>
    <dbReference type="NCBI Taxonomy" id="2126340"/>
    <lineage>
        <taxon>Bacteria</taxon>
        <taxon>Pseudomonadati</taxon>
        <taxon>Pseudomonadota</taxon>
        <taxon>Gammaproteobacteria</taxon>
        <taxon>Candidatus Kentrum</taxon>
    </lineage>
</organism>
<dbReference type="SUPFAM" id="SSF53756">
    <property type="entry name" value="UDP-Glycosyltransferase/glycogen phosphorylase"/>
    <property type="match status" value="1"/>
</dbReference>
<dbReference type="Gene3D" id="3.40.50.2000">
    <property type="entry name" value="Glycogen Phosphorylase B"/>
    <property type="match status" value="2"/>
</dbReference>
<dbReference type="Pfam" id="PF13439">
    <property type="entry name" value="Glyco_transf_4"/>
    <property type="match status" value="1"/>
</dbReference>
<dbReference type="GO" id="GO:0016757">
    <property type="term" value="F:glycosyltransferase activity"/>
    <property type="evidence" value="ECO:0007669"/>
    <property type="project" value="UniProtKB-ARBA"/>
</dbReference>
<sequence length="400" mass="44449">MDATGQQPVNRRALGHSPREIRIVHVINNLGVGGTEHLFAKHIRRLTEHYPAFSNRIVVLGREETAHGEYLAMLPVRPVFLGFHGRYRNLPASWRCIGQLRRLLYRAAPDLVHSYLWNADVFTAIAKMGLAIPQVAHIVDRRGDRNARRSMTRWRTRLTGRLLRREGNRFVAVSRASAEHARRQLLLPEGDIVTAHNGIPVEQFSAPERAGAGDRRRLVVGTLSNLSEEKGHRYLIEAFGRLAQGNDTMDLEIAGGDRGTARTELEGMVKRLGLSGRIEFLGRVASAADFYRNIDLFVVPSLYAEGLPTTILEAMAARLPVVVTDVGGASEAIRDGIEGIIVPARDPAALATAMGRLGEAPERRLAMGEAGLRRVKNDFTIEAMTRTIVERVYRPMTGWE</sequence>
<evidence type="ECO:0000313" key="3">
    <source>
        <dbReference type="EMBL" id="VFJ57185.1"/>
    </source>
</evidence>
<keyword evidence="2" id="KW-0808">Transferase</keyword>
<reference evidence="2" key="1">
    <citation type="submission" date="2019-02" db="EMBL/GenBank/DDBJ databases">
        <authorList>
            <person name="Gruber-Vodicka R. H."/>
            <person name="Seah K. B. B."/>
        </authorList>
    </citation>
    <scope>NUCLEOTIDE SEQUENCE</scope>
    <source>
        <strain evidence="3">BECK_BZ163</strain>
        <strain evidence="4">BECK_BZ164</strain>
        <strain evidence="2">BECK_BZ165</strain>
    </source>
</reference>
<proteinExistence type="predicted"/>
<dbReference type="PANTHER" id="PTHR12526">
    <property type="entry name" value="GLYCOSYLTRANSFERASE"/>
    <property type="match status" value="1"/>
</dbReference>
<dbReference type="EMBL" id="CAADFL010000490">
    <property type="protein sequence ID" value="VFK17587.1"/>
    <property type="molecule type" value="Genomic_DNA"/>
</dbReference>
<evidence type="ECO:0000313" key="4">
    <source>
        <dbReference type="EMBL" id="VFK17587.1"/>
    </source>
</evidence>
<feature type="domain" description="Glycosyltransferase subfamily 4-like N-terminal" evidence="1">
    <location>
        <begin position="41"/>
        <end position="202"/>
    </location>
</feature>
<dbReference type="EMBL" id="CAADEZ010000184">
    <property type="protein sequence ID" value="VFJ57185.1"/>
    <property type="molecule type" value="Genomic_DNA"/>
</dbReference>
<gene>
    <name evidence="3" type="ORF">BECKFM1743A_GA0114220_101846</name>
    <name evidence="4" type="ORF">BECKFM1743B_GA0114221_104903</name>
    <name evidence="2" type="ORF">BECKFM1743C_GA0114222_101867</name>
</gene>